<protein>
    <submittedName>
        <fullName evidence="2">Methyltransferase type 11</fullName>
    </submittedName>
</protein>
<dbReference type="GO" id="GO:0008757">
    <property type="term" value="F:S-adenosylmethionine-dependent methyltransferase activity"/>
    <property type="evidence" value="ECO:0007669"/>
    <property type="project" value="InterPro"/>
</dbReference>
<keyword evidence="2" id="KW-0489">Methyltransferase</keyword>
<dbReference type="SUPFAM" id="SSF53335">
    <property type="entry name" value="S-adenosyl-L-methionine-dependent methyltransferases"/>
    <property type="match status" value="1"/>
</dbReference>
<evidence type="ECO:0000259" key="1">
    <source>
        <dbReference type="Pfam" id="PF08241"/>
    </source>
</evidence>
<evidence type="ECO:0000313" key="2">
    <source>
        <dbReference type="EMBL" id="OQW88223.1"/>
    </source>
</evidence>
<dbReference type="CDD" id="cd02440">
    <property type="entry name" value="AdoMet_MTases"/>
    <property type="match status" value="1"/>
</dbReference>
<dbReference type="Pfam" id="PF08241">
    <property type="entry name" value="Methyltransf_11"/>
    <property type="match status" value="1"/>
</dbReference>
<dbReference type="Proteomes" id="UP000192505">
    <property type="component" value="Unassembled WGS sequence"/>
</dbReference>
<name>A0A1W9KUN4_9BURK</name>
<comment type="caution">
    <text evidence="2">The sequence shown here is derived from an EMBL/GenBank/DDBJ whole genome shotgun (WGS) entry which is preliminary data.</text>
</comment>
<dbReference type="AlphaFoldDB" id="A0A1W9KUN4"/>
<dbReference type="InterPro" id="IPR013216">
    <property type="entry name" value="Methyltransf_11"/>
</dbReference>
<accession>A0A1W9KUN4</accession>
<dbReference type="EMBL" id="MTEI01000005">
    <property type="protein sequence ID" value="OQW88223.1"/>
    <property type="molecule type" value="Genomic_DNA"/>
</dbReference>
<reference evidence="2 3" key="1">
    <citation type="submission" date="2017-01" db="EMBL/GenBank/DDBJ databases">
        <title>Novel large sulfur bacteria in the metagenomes of groundwater-fed chemosynthetic microbial mats in the Lake Huron basin.</title>
        <authorList>
            <person name="Sharrar A.M."/>
            <person name="Flood B.E."/>
            <person name="Bailey J.V."/>
            <person name="Jones D.S."/>
            <person name="Biddanda B."/>
            <person name="Ruberg S.A."/>
            <person name="Marcus D.N."/>
            <person name="Dick G.J."/>
        </authorList>
    </citation>
    <scope>NUCLEOTIDE SEQUENCE [LARGE SCALE GENOMIC DNA]</scope>
    <source>
        <strain evidence="2">A7</strain>
    </source>
</reference>
<sequence>MDKRSTDLQEEYQQRFQGADLYRDTVWKILCDDFFSTYITPESVVLDLGAGWGEFSRNIQAGKKYAMDLNPDCGKRVAGHSTFLHQDCSITWPIEDGALDVVFTSNFFEHLPRKELVDKTLREALRCLKRGGKIICLGPNIKYVPGSYWDYWDHFIPITEESMAETLSLKGFRIVRKIDRFLPYTMSGGKNPPLFAVSLYLKLPLAWRFFGKQFLVIGEKS</sequence>
<organism evidence="2 3">
    <name type="scientific">Rhodoferax ferrireducens</name>
    <dbReference type="NCBI Taxonomy" id="192843"/>
    <lineage>
        <taxon>Bacteria</taxon>
        <taxon>Pseudomonadati</taxon>
        <taxon>Pseudomonadota</taxon>
        <taxon>Betaproteobacteria</taxon>
        <taxon>Burkholderiales</taxon>
        <taxon>Comamonadaceae</taxon>
        <taxon>Rhodoferax</taxon>
    </lineage>
</organism>
<dbReference type="GO" id="GO:0032259">
    <property type="term" value="P:methylation"/>
    <property type="evidence" value="ECO:0007669"/>
    <property type="project" value="UniProtKB-KW"/>
</dbReference>
<feature type="domain" description="Methyltransferase type 11" evidence="1">
    <location>
        <begin position="46"/>
        <end position="136"/>
    </location>
</feature>
<proteinExistence type="predicted"/>
<dbReference type="InterPro" id="IPR029063">
    <property type="entry name" value="SAM-dependent_MTases_sf"/>
</dbReference>
<gene>
    <name evidence="2" type="ORF">BWK72_10280</name>
</gene>
<keyword evidence="2" id="KW-0808">Transferase</keyword>
<evidence type="ECO:0000313" key="3">
    <source>
        <dbReference type="Proteomes" id="UP000192505"/>
    </source>
</evidence>
<dbReference type="Gene3D" id="3.40.50.150">
    <property type="entry name" value="Vaccinia Virus protein VP39"/>
    <property type="match status" value="1"/>
</dbReference>